<dbReference type="EMBL" id="MN044033">
    <property type="protein sequence ID" value="QDB71836.1"/>
    <property type="molecule type" value="Genomic_DNA"/>
</dbReference>
<evidence type="ECO:0000313" key="2">
    <source>
        <dbReference type="Proteomes" id="UP000320940"/>
    </source>
</evidence>
<gene>
    <name evidence="1" type="ORF">CPT_Marfa_190</name>
</gene>
<reference evidence="2" key="1">
    <citation type="submission" date="2019-06" db="EMBL/GenBank/DDBJ databases">
        <title>Complete genome of the novel Klebsiella pneumoniae phage Marfa.</title>
        <authorList>
            <person name="Harb L."/>
            <person name="Boeckman J."/>
            <person name="Newkirk H."/>
            <person name="Liu M."/>
            <person name="Gill J."/>
            <person name="Ramsey J."/>
        </authorList>
    </citation>
    <scope>NUCLEOTIDE SEQUENCE [LARGE SCALE GENOMIC DNA]</scope>
</reference>
<evidence type="ECO:0000313" key="1">
    <source>
        <dbReference type="EMBL" id="QDB71836.1"/>
    </source>
</evidence>
<organism evidence="1 2">
    <name type="scientific">Klebsiella phage Marfa</name>
    <dbReference type="NCBI Taxonomy" id="2587809"/>
    <lineage>
        <taxon>Viruses</taxon>
        <taxon>Duplodnaviria</taxon>
        <taxon>Heunggongvirae</taxon>
        <taxon>Uroviricota</taxon>
        <taxon>Caudoviricetes</taxon>
        <taxon>Marfavirus</taxon>
        <taxon>Marfavirus marfa</taxon>
    </lineage>
</organism>
<name>A0A4Y5TR59_9CAUD</name>
<proteinExistence type="predicted"/>
<keyword evidence="2" id="KW-1185">Reference proteome</keyword>
<accession>A0A4Y5TR59</accession>
<sequence>MSLNLIVKPELYTNFIALLDNPKISTSTLIDILKSAFPNYTSSWETTGSYSAKGESALYFLTRSMITSPSEQYYPSEVASIEQVSEKISNQDAIFLKENTKEYFDWLIACGFVDAAYGEASSTGFTAFFSHNPKPKRIKPEPHFASTIKTTIEANNMPEDTGVFEVTLDKSFKYKLVADLEVSSVKSTLEKIANGGAKTLEELKITRKLGYNNYGVSSTSEADCVGVATILKNWLVDSGFPDANFVVSLSQNGVEYEYTLSCA</sequence>
<protein>
    <submittedName>
        <fullName evidence="1">Uncharacterized protein</fullName>
    </submittedName>
</protein>
<dbReference type="Proteomes" id="UP000320940">
    <property type="component" value="Segment"/>
</dbReference>